<reference evidence="1" key="1">
    <citation type="journal article" date="2019" name="Sci. Rep.">
        <title>Draft genome of Tanacetum cinerariifolium, the natural source of mosquito coil.</title>
        <authorList>
            <person name="Yamashiro T."/>
            <person name="Shiraishi A."/>
            <person name="Satake H."/>
            <person name="Nakayama K."/>
        </authorList>
    </citation>
    <scope>NUCLEOTIDE SEQUENCE</scope>
</reference>
<dbReference type="InterPro" id="IPR032675">
    <property type="entry name" value="LRR_dom_sf"/>
</dbReference>
<dbReference type="AlphaFoldDB" id="A0A699HRW0"/>
<comment type="caution">
    <text evidence="1">The sequence shown here is derived from an EMBL/GenBank/DDBJ whole genome shotgun (WGS) entry which is preliminary data.</text>
</comment>
<sequence length="192" mass="21552">MAKAYPLLEEIKLKRMVVSDEGLEMIGGVFGVLRNMRELDLPESEGEDLMSLSALQRLVARSPNLKTRAVQLEKFSTLLLRAPHHMLTFLNSSYATIESPDVSKIISQCPNLQRLWNQGLDRDAKTTLFNPEPAAETSISYECLVEEESVVEVPVLKSIAMKKEYQDLHSMSCARKCNGQCLHSRSQSANII</sequence>
<dbReference type="SUPFAM" id="SSF52047">
    <property type="entry name" value="RNI-like"/>
    <property type="match status" value="1"/>
</dbReference>
<name>A0A699HRW0_TANCI</name>
<gene>
    <name evidence="1" type="ORF">Tci_446005</name>
</gene>
<dbReference type="Gene3D" id="3.80.10.10">
    <property type="entry name" value="Ribonuclease Inhibitor"/>
    <property type="match status" value="1"/>
</dbReference>
<protein>
    <submittedName>
        <fullName evidence="1">Uncharacterized protein</fullName>
    </submittedName>
</protein>
<evidence type="ECO:0000313" key="1">
    <source>
        <dbReference type="EMBL" id="GEY74031.1"/>
    </source>
</evidence>
<proteinExistence type="predicted"/>
<organism evidence="1">
    <name type="scientific">Tanacetum cinerariifolium</name>
    <name type="common">Dalmatian daisy</name>
    <name type="synonym">Chrysanthemum cinerariifolium</name>
    <dbReference type="NCBI Taxonomy" id="118510"/>
    <lineage>
        <taxon>Eukaryota</taxon>
        <taxon>Viridiplantae</taxon>
        <taxon>Streptophyta</taxon>
        <taxon>Embryophyta</taxon>
        <taxon>Tracheophyta</taxon>
        <taxon>Spermatophyta</taxon>
        <taxon>Magnoliopsida</taxon>
        <taxon>eudicotyledons</taxon>
        <taxon>Gunneridae</taxon>
        <taxon>Pentapetalae</taxon>
        <taxon>asterids</taxon>
        <taxon>campanulids</taxon>
        <taxon>Asterales</taxon>
        <taxon>Asteraceae</taxon>
        <taxon>Asteroideae</taxon>
        <taxon>Anthemideae</taxon>
        <taxon>Anthemidinae</taxon>
        <taxon>Tanacetum</taxon>
    </lineage>
</organism>
<dbReference type="EMBL" id="BKCJ010205171">
    <property type="protein sequence ID" value="GEY74031.1"/>
    <property type="molecule type" value="Genomic_DNA"/>
</dbReference>
<accession>A0A699HRW0</accession>